<dbReference type="KEGG" id="czh:H9X71_03525"/>
<dbReference type="Pfam" id="PF13302">
    <property type="entry name" value="Acetyltransf_3"/>
    <property type="match status" value="1"/>
</dbReference>
<dbReference type="SUPFAM" id="SSF55729">
    <property type="entry name" value="Acyl-CoA N-acyltransferases (Nat)"/>
    <property type="match status" value="1"/>
</dbReference>
<keyword evidence="2" id="KW-0012">Acyltransferase</keyword>
<feature type="domain" description="N-acetyltransferase" evidence="4">
    <location>
        <begin position="21"/>
        <end position="190"/>
    </location>
</feature>
<dbReference type="PANTHER" id="PTHR43792:SF8">
    <property type="entry name" value="[RIBOSOMAL PROTEIN US5]-ALANINE N-ACETYLTRANSFERASE"/>
    <property type="match status" value="1"/>
</dbReference>
<evidence type="ECO:0000313" key="6">
    <source>
        <dbReference type="Proteomes" id="UP000516660"/>
    </source>
</evidence>
<sequence>MGRPSSCAGCGRSGILDAVPDRIRLLTHDDAPALSELRLRSRASLAPWEPIRHPDHDTPAGQRADLDAALAQHARGQGVPLAILDDDGSVAGRLDLNAIVRGAFESCAMGYWLAADRTGRGLATAAVRAAVSLAFDDLGLHRVEAGTLLRNHASQAVLARAGFTRYGLAPRYLRIAGEWQDHVLFQRLADDPPS</sequence>
<evidence type="ECO:0000313" key="5">
    <source>
        <dbReference type="EMBL" id="QOD44430.1"/>
    </source>
</evidence>
<name>A0A7L7Z3W6_9MICO</name>
<dbReference type="GO" id="GO:0005737">
    <property type="term" value="C:cytoplasm"/>
    <property type="evidence" value="ECO:0007669"/>
    <property type="project" value="TreeGrafter"/>
</dbReference>
<dbReference type="GO" id="GO:0008999">
    <property type="term" value="F:protein-N-terminal-alanine acetyltransferase activity"/>
    <property type="evidence" value="ECO:0007669"/>
    <property type="project" value="TreeGrafter"/>
</dbReference>
<dbReference type="PROSITE" id="PS51186">
    <property type="entry name" value="GNAT"/>
    <property type="match status" value="1"/>
</dbReference>
<dbReference type="AlphaFoldDB" id="A0A7L7Z3W6"/>
<dbReference type="PANTHER" id="PTHR43792">
    <property type="entry name" value="GNAT FAMILY, PUTATIVE (AFU_ORTHOLOGUE AFUA_3G00765)-RELATED-RELATED"/>
    <property type="match status" value="1"/>
</dbReference>
<evidence type="ECO:0000256" key="3">
    <source>
        <dbReference type="ARBA" id="ARBA00038502"/>
    </source>
</evidence>
<dbReference type="InterPro" id="IPR051531">
    <property type="entry name" value="N-acetyltransferase"/>
</dbReference>
<evidence type="ECO:0000256" key="2">
    <source>
        <dbReference type="ARBA" id="ARBA00023315"/>
    </source>
</evidence>
<comment type="similarity">
    <text evidence="3">Belongs to the acetyltransferase family. RimJ subfamily.</text>
</comment>
<organism evidence="5 6">
    <name type="scientific">Clavibacter zhangzhiyongii</name>
    <dbReference type="NCBI Taxonomy" id="2768071"/>
    <lineage>
        <taxon>Bacteria</taxon>
        <taxon>Bacillati</taxon>
        <taxon>Actinomycetota</taxon>
        <taxon>Actinomycetes</taxon>
        <taxon>Micrococcales</taxon>
        <taxon>Microbacteriaceae</taxon>
        <taxon>Clavibacter</taxon>
    </lineage>
</organism>
<dbReference type="Proteomes" id="UP000516660">
    <property type="component" value="Chromosome"/>
</dbReference>
<dbReference type="EMBL" id="CP061274">
    <property type="protein sequence ID" value="QOD44430.1"/>
    <property type="molecule type" value="Genomic_DNA"/>
</dbReference>
<evidence type="ECO:0000259" key="4">
    <source>
        <dbReference type="PROSITE" id="PS51186"/>
    </source>
</evidence>
<evidence type="ECO:0000256" key="1">
    <source>
        <dbReference type="ARBA" id="ARBA00022679"/>
    </source>
</evidence>
<dbReference type="InterPro" id="IPR000182">
    <property type="entry name" value="GNAT_dom"/>
</dbReference>
<accession>A0A7L7Z3W6</accession>
<proteinExistence type="inferred from homology"/>
<dbReference type="Gene3D" id="3.40.630.30">
    <property type="match status" value="1"/>
</dbReference>
<dbReference type="InterPro" id="IPR016181">
    <property type="entry name" value="Acyl_CoA_acyltransferase"/>
</dbReference>
<gene>
    <name evidence="5" type="ORF">H9X71_03525</name>
</gene>
<keyword evidence="6" id="KW-1185">Reference proteome</keyword>
<keyword evidence="1 5" id="KW-0808">Transferase</keyword>
<protein>
    <submittedName>
        <fullName evidence="5">GNAT family N-acetyltransferase</fullName>
    </submittedName>
</protein>
<reference evidence="5 6" key="1">
    <citation type="submission" date="2020-08" db="EMBL/GenBank/DDBJ databases">
        <title>Description of Clavibacter zhangzhiyonge sp. nov., a phytopathogenic actinobacterium isolated from barley seeds, causing leaf brown spot and decline.</title>
        <authorList>
            <person name="Tian Q."/>
            <person name="Chuan J."/>
            <person name="Zhao W."/>
            <person name="Li X."/>
        </authorList>
    </citation>
    <scope>NUCLEOTIDE SEQUENCE [LARGE SCALE GENOMIC DNA]</scope>
    <source>
        <strain evidence="5 6">DM1</strain>
    </source>
</reference>